<dbReference type="PANTHER" id="PTHR12128:SF66">
    <property type="entry name" value="4-HYDROXY-2-OXOGLUTARATE ALDOLASE, MITOCHONDRIAL"/>
    <property type="match status" value="1"/>
</dbReference>
<evidence type="ECO:0000256" key="2">
    <source>
        <dbReference type="ARBA" id="ARBA00023239"/>
    </source>
</evidence>
<sequence length="303" mass="31397">MTFAGLVAYPITPFTADGGVNTPELAALISSLAVSGVDTIAVLGSSGSFAFLSSAERDAVARTAVEAAAGAVPVVVGISSVGTREVLAAARSAERAGASGLVLSPVSYVPLTEEEVSFQVRTVAESTDLPICLYNNPRTTQFSYGLELVAELLALPSVVAFKDTAADVASFRQRYDRLRSLTDATFSHGLSGDLLIASGELAADAWHTGPAALLPAYYARFRAAVTAGDASGVAECRRVLLPVVQHVVNLRKISGLHLLARVCGIDAGDPRLPLLPVPGSEQRELARLVDVVEEALALSGPVS</sequence>
<dbReference type="Pfam" id="PF00701">
    <property type="entry name" value="DHDPS"/>
    <property type="match status" value="1"/>
</dbReference>
<organism evidence="5 6">
    <name type="scientific">Arthrobacter crusticola</name>
    <dbReference type="NCBI Taxonomy" id="2547960"/>
    <lineage>
        <taxon>Bacteria</taxon>
        <taxon>Bacillati</taxon>
        <taxon>Actinomycetota</taxon>
        <taxon>Actinomycetes</taxon>
        <taxon>Micrococcales</taxon>
        <taxon>Micrococcaceae</taxon>
        <taxon>Arthrobacter</taxon>
    </lineage>
</organism>
<dbReference type="InterPro" id="IPR013785">
    <property type="entry name" value="Aldolase_TIM"/>
</dbReference>
<dbReference type="Gene3D" id="3.20.20.70">
    <property type="entry name" value="Aldolase class I"/>
    <property type="match status" value="1"/>
</dbReference>
<dbReference type="CDD" id="cd00408">
    <property type="entry name" value="DHDPS-like"/>
    <property type="match status" value="1"/>
</dbReference>
<name>A0A4R5U359_9MICC</name>
<evidence type="ECO:0000256" key="3">
    <source>
        <dbReference type="PIRNR" id="PIRNR001365"/>
    </source>
</evidence>
<protein>
    <submittedName>
        <fullName evidence="5">Dihydrodipicolinate synthase family protein</fullName>
    </submittedName>
</protein>
<dbReference type="AlphaFoldDB" id="A0A4R5U359"/>
<dbReference type="PRINTS" id="PR00146">
    <property type="entry name" value="DHPICSNTHASE"/>
</dbReference>
<accession>A0A4R5U359</accession>
<evidence type="ECO:0000256" key="1">
    <source>
        <dbReference type="ARBA" id="ARBA00007592"/>
    </source>
</evidence>
<dbReference type="InterPro" id="IPR002220">
    <property type="entry name" value="DapA-like"/>
</dbReference>
<dbReference type="GO" id="GO:0008840">
    <property type="term" value="F:4-hydroxy-tetrahydrodipicolinate synthase activity"/>
    <property type="evidence" value="ECO:0007669"/>
    <property type="project" value="TreeGrafter"/>
</dbReference>
<dbReference type="Proteomes" id="UP000295411">
    <property type="component" value="Unassembled WGS sequence"/>
</dbReference>
<dbReference type="OrthoDB" id="9778880at2"/>
<keyword evidence="2 3" id="KW-0456">Lyase</keyword>
<dbReference type="SMART" id="SM01130">
    <property type="entry name" value="DHDPS"/>
    <property type="match status" value="1"/>
</dbReference>
<evidence type="ECO:0000313" key="6">
    <source>
        <dbReference type="Proteomes" id="UP000295411"/>
    </source>
</evidence>
<dbReference type="PANTHER" id="PTHR12128">
    <property type="entry name" value="DIHYDRODIPICOLINATE SYNTHASE"/>
    <property type="match status" value="1"/>
</dbReference>
<evidence type="ECO:0000256" key="4">
    <source>
        <dbReference type="PIRSR" id="PIRSR001365-1"/>
    </source>
</evidence>
<comment type="caution">
    <text evidence="5">The sequence shown here is derived from an EMBL/GenBank/DDBJ whole genome shotgun (WGS) entry which is preliminary data.</text>
</comment>
<dbReference type="RefSeq" id="WP_133402496.1">
    <property type="nucleotide sequence ID" value="NZ_SMTK01000001.1"/>
</dbReference>
<proteinExistence type="inferred from homology"/>
<dbReference type="PIRSF" id="PIRSF001365">
    <property type="entry name" value="DHDPS"/>
    <property type="match status" value="1"/>
</dbReference>
<feature type="active site" description="Schiff-base intermediate with substrate" evidence="4">
    <location>
        <position position="162"/>
    </location>
</feature>
<evidence type="ECO:0000313" key="5">
    <source>
        <dbReference type="EMBL" id="TDK28087.1"/>
    </source>
</evidence>
<reference evidence="5 6" key="1">
    <citation type="submission" date="2019-03" db="EMBL/GenBank/DDBJ databases">
        <title>Arthrobacter sp. nov., an bacterium isolated from biocrust in Mu Us Desert.</title>
        <authorList>
            <person name="Lixiong L."/>
        </authorList>
    </citation>
    <scope>NUCLEOTIDE SEQUENCE [LARGE SCALE GENOMIC DNA]</scope>
    <source>
        <strain evidence="5 6">SLN-3</strain>
    </source>
</reference>
<comment type="similarity">
    <text evidence="1 3">Belongs to the DapA family.</text>
</comment>
<gene>
    <name evidence="5" type="ORF">E2F48_03030</name>
</gene>
<feature type="active site" description="Proton donor/acceptor" evidence="4">
    <location>
        <position position="134"/>
    </location>
</feature>
<dbReference type="SUPFAM" id="SSF51569">
    <property type="entry name" value="Aldolase"/>
    <property type="match status" value="1"/>
</dbReference>
<dbReference type="EMBL" id="SMTK01000001">
    <property type="protein sequence ID" value="TDK28087.1"/>
    <property type="molecule type" value="Genomic_DNA"/>
</dbReference>
<keyword evidence="6" id="KW-1185">Reference proteome</keyword>